<reference evidence="2" key="1">
    <citation type="journal article" date="2019" name="Int. J. Syst. Evol. Microbiol.">
        <title>The Global Catalogue of Microorganisms (GCM) 10K type strain sequencing project: providing services to taxonomists for standard genome sequencing and annotation.</title>
        <authorList>
            <consortium name="The Broad Institute Genomics Platform"/>
            <consortium name="The Broad Institute Genome Sequencing Center for Infectious Disease"/>
            <person name="Wu L."/>
            <person name="Ma J."/>
        </authorList>
    </citation>
    <scope>NUCLEOTIDE SEQUENCE [LARGE SCALE GENOMIC DNA]</scope>
    <source>
        <strain evidence="2">CCUG 53762</strain>
    </source>
</reference>
<evidence type="ECO:0000313" key="1">
    <source>
        <dbReference type="EMBL" id="MFD1629204.1"/>
    </source>
</evidence>
<dbReference type="EMBL" id="JBHUDG010000003">
    <property type="protein sequence ID" value="MFD1629204.1"/>
    <property type="molecule type" value="Genomic_DNA"/>
</dbReference>
<protein>
    <submittedName>
        <fullName evidence="1">DUF3078 domain-containing protein</fullName>
    </submittedName>
</protein>
<dbReference type="RefSeq" id="WP_379661584.1">
    <property type="nucleotide sequence ID" value="NZ_JBHUDG010000003.1"/>
</dbReference>
<keyword evidence="2" id="KW-1185">Reference proteome</keyword>
<gene>
    <name evidence="1" type="ORF">ACFSAH_04900</name>
</gene>
<proteinExistence type="predicted"/>
<dbReference type="InterPro" id="IPR021428">
    <property type="entry name" value="DUF3078"/>
</dbReference>
<dbReference type="Proteomes" id="UP001597118">
    <property type="component" value="Unassembled WGS sequence"/>
</dbReference>
<accession>A0ABW4IA71</accession>
<evidence type="ECO:0000313" key="2">
    <source>
        <dbReference type="Proteomes" id="UP001597118"/>
    </source>
</evidence>
<sequence length="318" mass="36109">MSSEVVAQGSYTEADTIRTNIIYPKKNAFQTRPSYLSVEAKKLPFYLVKRRVNYWKTTAAFGVNLNQATFSDNWSSGGVNSVALSSQVNYKSEYKKDAKNLSTELILQYGKLKNKDQMERKTNDRIFWDNKASLQLSKDWYFFASLSFESQFDAGYTYGKDSEGNETKKMISKFMAPGYITESLGFEYKPVKYFSTRLGTGTARQTFMIDTALYKNNSKNYGVPIGKKMKNELAFQVVSNIDKDIATNMNLKARYMMFVAYDKLSQIDHRLDLTLTAKVNRLVNVTVNGTALYDNNSGNGKIQAMQSLALGLVYKLPK</sequence>
<organism evidence="1 2">
    <name type="scientific">Pseudopedobacter beijingensis</name>
    <dbReference type="NCBI Taxonomy" id="1207056"/>
    <lineage>
        <taxon>Bacteria</taxon>
        <taxon>Pseudomonadati</taxon>
        <taxon>Bacteroidota</taxon>
        <taxon>Sphingobacteriia</taxon>
        <taxon>Sphingobacteriales</taxon>
        <taxon>Sphingobacteriaceae</taxon>
        <taxon>Pseudopedobacter</taxon>
    </lineage>
</organism>
<comment type="caution">
    <text evidence="1">The sequence shown here is derived from an EMBL/GenBank/DDBJ whole genome shotgun (WGS) entry which is preliminary data.</text>
</comment>
<name>A0ABW4IA71_9SPHI</name>
<dbReference type="Pfam" id="PF11276">
    <property type="entry name" value="DUF3078"/>
    <property type="match status" value="1"/>
</dbReference>